<dbReference type="SUPFAM" id="SSF46689">
    <property type="entry name" value="Homeodomain-like"/>
    <property type="match status" value="1"/>
</dbReference>
<keyword evidence="5" id="KW-1185">Reference proteome</keyword>
<dbReference type="Gene3D" id="1.10.357.10">
    <property type="entry name" value="Tetracycline Repressor, domain 2"/>
    <property type="match status" value="1"/>
</dbReference>
<evidence type="ECO:0000313" key="5">
    <source>
        <dbReference type="Proteomes" id="UP000216063"/>
    </source>
</evidence>
<dbReference type="InterPro" id="IPR050109">
    <property type="entry name" value="HTH-type_TetR-like_transc_reg"/>
</dbReference>
<reference evidence="4 5" key="1">
    <citation type="submission" date="2017-07" db="EMBL/GenBank/DDBJ databases">
        <title>The new phylogeny of genus Mycobacterium.</title>
        <authorList>
            <person name="Tortoli E."/>
            <person name="Trovato A."/>
            <person name="Cirillo D.M."/>
        </authorList>
    </citation>
    <scope>NUCLEOTIDE SEQUENCE [LARGE SCALE GENOMIC DNA]</scope>
    <source>
        <strain evidence="4 5">ATCC 33027</strain>
    </source>
</reference>
<dbReference type="PROSITE" id="PS50977">
    <property type="entry name" value="HTH_TETR_2"/>
    <property type="match status" value="1"/>
</dbReference>
<dbReference type="OrthoDB" id="3472818at2"/>
<dbReference type="InterPro" id="IPR023772">
    <property type="entry name" value="DNA-bd_HTH_TetR-type_CS"/>
</dbReference>
<dbReference type="InterPro" id="IPR001647">
    <property type="entry name" value="HTH_TetR"/>
</dbReference>
<evidence type="ECO:0000256" key="1">
    <source>
        <dbReference type="ARBA" id="ARBA00023125"/>
    </source>
</evidence>
<dbReference type="Proteomes" id="UP000216063">
    <property type="component" value="Unassembled WGS sequence"/>
</dbReference>
<feature type="DNA-binding region" description="H-T-H motif" evidence="2">
    <location>
        <begin position="62"/>
        <end position="81"/>
    </location>
</feature>
<gene>
    <name evidence="4" type="ORF">CG716_23030</name>
</gene>
<dbReference type="EMBL" id="NOZR01000023">
    <property type="protein sequence ID" value="OYN76220.1"/>
    <property type="molecule type" value="Genomic_DNA"/>
</dbReference>
<evidence type="ECO:0000259" key="3">
    <source>
        <dbReference type="PROSITE" id="PS50977"/>
    </source>
</evidence>
<sequence>MARSPPGFPPGRRSHPAKQPITYLLTYCNRVARRKLTAEERRERIMTAARQSFTSKGFAGATTRAIAKAAGITEAVLYQHFSSKQDIFEQAMLEPVNRDNQVLMGKLDALAGTADSTLADTIHAEGELLTEIGRLLPAIGALFYADPQPGRANYTELTAPAFARQVDQMARTEASKKSISAFLTMAYGINLGIALHHHFTGDDLNTDDVSVQVARLLRTGIDGSPNSKGDADHH</sequence>
<dbReference type="GO" id="GO:0000976">
    <property type="term" value="F:transcription cis-regulatory region binding"/>
    <property type="evidence" value="ECO:0007669"/>
    <property type="project" value="TreeGrafter"/>
</dbReference>
<dbReference type="PANTHER" id="PTHR30055:SF226">
    <property type="entry name" value="HTH-TYPE TRANSCRIPTIONAL REGULATOR PKSA"/>
    <property type="match status" value="1"/>
</dbReference>
<accession>A0A255DAU1</accession>
<proteinExistence type="predicted"/>
<dbReference type="PANTHER" id="PTHR30055">
    <property type="entry name" value="HTH-TYPE TRANSCRIPTIONAL REGULATOR RUTR"/>
    <property type="match status" value="1"/>
</dbReference>
<protein>
    <recommendedName>
        <fullName evidence="3">HTH tetR-type domain-containing protein</fullName>
    </recommendedName>
</protein>
<dbReference type="Pfam" id="PF00440">
    <property type="entry name" value="TetR_N"/>
    <property type="match status" value="1"/>
</dbReference>
<evidence type="ECO:0000313" key="4">
    <source>
        <dbReference type="EMBL" id="OYN76220.1"/>
    </source>
</evidence>
<feature type="domain" description="HTH tetR-type" evidence="3">
    <location>
        <begin position="39"/>
        <end position="99"/>
    </location>
</feature>
<dbReference type="PROSITE" id="PS01081">
    <property type="entry name" value="HTH_TETR_1"/>
    <property type="match status" value="1"/>
</dbReference>
<evidence type="ECO:0000256" key="2">
    <source>
        <dbReference type="PROSITE-ProRule" id="PRU00335"/>
    </source>
</evidence>
<dbReference type="InterPro" id="IPR009057">
    <property type="entry name" value="Homeodomain-like_sf"/>
</dbReference>
<dbReference type="GO" id="GO:0003700">
    <property type="term" value="F:DNA-binding transcription factor activity"/>
    <property type="evidence" value="ECO:0007669"/>
    <property type="project" value="TreeGrafter"/>
</dbReference>
<keyword evidence="1 2" id="KW-0238">DNA-binding</keyword>
<organism evidence="4 5">
    <name type="scientific">Mycolicibacterium sphagni</name>
    <dbReference type="NCBI Taxonomy" id="1786"/>
    <lineage>
        <taxon>Bacteria</taxon>
        <taxon>Bacillati</taxon>
        <taxon>Actinomycetota</taxon>
        <taxon>Actinomycetes</taxon>
        <taxon>Mycobacteriales</taxon>
        <taxon>Mycobacteriaceae</taxon>
        <taxon>Mycolicibacterium</taxon>
    </lineage>
</organism>
<name>A0A255DAU1_9MYCO</name>
<dbReference type="PRINTS" id="PR00455">
    <property type="entry name" value="HTHTETR"/>
</dbReference>
<comment type="caution">
    <text evidence="4">The sequence shown here is derived from an EMBL/GenBank/DDBJ whole genome shotgun (WGS) entry which is preliminary data.</text>
</comment>
<dbReference type="AlphaFoldDB" id="A0A255DAU1"/>